<dbReference type="SUPFAM" id="SSF51197">
    <property type="entry name" value="Clavaminate synthase-like"/>
    <property type="match status" value="1"/>
</dbReference>
<dbReference type="PANTHER" id="PTHR12461:SF105">
    <property type="entry name" value="HYPOXIA-INDUCIBLE FACTOR 1-ALPHA INHIBITOR"/>
    <property type="match status" value="1"/>
</dbReference>
<feature type="domain" description="JmjC" evidence="1">
    <location>
        <begin position="119"/>
        <end position="282"/>
    </location>
</feature>
<proteinExistence type="predicted"/>
<organism evidence="2 3">
    <name type="scientific">Pseudoalteromonas aurantia</name>
    <dbReference type="NCBI Taxonomy" id="43654"/>
    <lineage>
        <taxon>Bacteria</taxon>
        <taxon>Pseudomonadati</taxon>
        <taxon>Pseudomonadota</taxon>
        <taxon>Gammaproteobacteria</taxon>
        <taxon>Alteromonadales</taxon>
        <taxon>Pseudoalteromonadaceae</taxon>
        <taxon>Pseudoalteromonas</taxon>
    </lineage>
</organism>
<evidence type="ECO:0000259" key="1">
    <source>
        <dbReference type="PROSITE" id="PS51184"/>
    </source>
</evidence>
<reference evidence="3" key="2">
    <citation type="submission" date="2019-06" db="EMBL/GenBank/DDBJ databases">
        <title>Co-occurence of chitin degradation, pigmentation and bioactivity in marine Pseudoalteromonas.</title>
        <authorList>
            <person name="Sonnenschein E.C."/>
            <person name="Bech P.K."/>
        </authorList>
    </citation>
    <scope>NUCLEOTIDE SEQUENCE [LARGE SCALE GENOMIC DNA]</scope>
    <source>
        <strain evidence="3">S3790</strain>
    </source>
</reference>
<comment type="caution">
    <text evidence="2">The sequence shown here is derived from an EMBL/GenBank/DDBJ whole genome shotgun (WGS) entry which is preliminary data.</text>
</comment>
<dbReference type="Pfam" id="PF13621">
    <property type="entry name" value="Cupin_8"/>
    <property type="match status" value="1"/>
</dbReference>
<dbReference type="Proteomes" id="UP000307217">
    <property type="component" value="Unassembled WGS sequence"/>
</dbReference>
<evidence type="ECO:0000313" key="3">
    <source>
        <dbReference type="Proteomes" id="UP000307217"/>
    </source>
</evidence>
<dbReference type="PROSITE" id="PS51184">
    <property type="entry name" value="JMJC"/>
    <property type="match status" value="1"/>
</dbReference>
<dbReference type="OrthoDB" id="479699at2"/>
<dbReference type="SMART" id="SM00558">
    <property type="entry name" value="JmjC"/>
    <property type="match status" value="1"/>
</dbReference>
<accession>A0A5S3V589</accession>
<dbReference type="InterPro" id="IPR041667">
    <property type="entry name" value="Cupin_8"/>
</dbReference>
<dbReference type="AlphaFoldDB" id="A0A5S3V589"/>
<sequence length="346" mass="38912">MRRVLTFDVPDQTQISSLITEVTQRQSQPILFKGAAHSWPIVQAAIHSDETFFDYIAQFDANVPVFACWLAAKYNGRFFYDNSLTKKNFTQSKTTLAEIVRHLKNQSTAQQTIAATDTVYMGSTTLEYCLPGLTTHTPFNFAHADSHKHDSALTSLWLGGKTKIAAHYDVPDNLACVVAGKRHFTLFAPEQIKNLYPGPIDVTPAGQVVSLVDITDPDFTRFPRYKEAQTHSIVCDVNPGDMLYIPSLWWHHVEGKSNVNALINYWWRDTPSHLGMPSDVLTHALLSLAQLPAHEKAAWQSIFDHYIFNSEDKHTHIPNDAKGRLAAMNPLQSMALRAELINLLNK</sequence>
<dbReference type="Gene3D" id="2.60.120.10">
    <property type="entry name" value="Jelly Rolls"/>
    <property type="match status" value="1"/>
</dbReference>
<dbReference type="PANTHER" id="PTHR12461">
    <property type="entry name" value="HYPOXIA-INDUCIBLE FACTOR 1 ALPHA INHIBITOR-RELATED"/>
    <property type="match status" value="1"/>
</dbReference>
<reference evidence="2 3" key="1">
    <citation type="submission" date="2018-01" db="EMBL/GenBank/DDBJ databases">
        <authorList>
            <person name="Paulsen S."/>
            <person name="Gram L.K."/>
        </authorList>
    </citation>
    <scope>NUCLEOTIDE SEQUENCE [LARGE SCALE GENOMIC DNA]</scope>
    <source>
        <strain evidence="2 3">S3790</strain>
    </source>
</reference>
<gene>
    <name evidence="2" type="ORF">CWC19_17465</name>
</gene>
<dbReference type="InterPro" id="IPR014710">
    <property type="entry name" value="RmlC-like_jellyroll"/>
</dbReference>
<protein>
    <submittedName>
        <fullName evidence="2">Cupin</fullName>
    </submittedName>
</protein>
<dbReference type="EMBL" id="PNBX01000086">
    <property type="protein sequence ID" value="TMO65662.1"/>
    <property type="molecule type" value="Genomic_DNA"/>
</dbReference>
<dbReference type="RefSeq" id="WP_138593044.1">
    <property type="nucleotide sequence ID" value="NZ_PNBX01000086.1"/>
</dbReference>
<evidence type="ECO:0000313" key="2">
    <source>
        <dbReference type="EMBL" id="TMO65662.1"/>
    </source>
</evidence>
<name>A0A5S3V589_9GAMM</name>
<dbReference type="InterPro" id="IPR003347">
    <property type="entry name" value="JmjC_dom"/>
</dbReference>